<protein>
    <submittedName>
        <fullName evidence="1">Uncharacterized protein</fullName>
    </submittedName>
</protein>
<dbReference type="AlphaFoldDB" id="A0A8S9RY57"/>
<proteinExistence type="predicted"/>
<gene>
    <name evidence="1" type="ORF">F2Q69_00028916</name>
</gene>
<sequence>MVATLVLVRDENGDLYDQEGHLRNAAGHRLDDQRAIILDHDADAAAADAQAIGDEAQAARPRTHSGCSGRLFRADDGDEAGVKSAEEWLLRVLPPILQQTLMLHQRVRDIVDPFLSGPFAHICT</sequence>
<dbReference type="EMBL" id="QGKX02000088">
    <property type="protein sequence ID" value="KAF3585092.1"/>
    <property type="molecule type" value="Genomic_DNA"/>
</dbReference>
<accession>A0A8S9RY57</accession>
<reference evidence="1" key="1">
    <citation type="submission" date="2019-12" db="EMBL/GenBank/DDBJ databases">
        <title>Genome sequencing and annotation of Brassica cretica.</title>
        <authorList>
            <person name="Studholme D.J."/>
            <person name="Sarris P."/>
        </authorList>
    </citation>
    <scope>NUCLEOTIDE SEQUENCE</scope>
    <source>
        <strain evidence="1">PFS-109/04</strain>
        <tissue evidence="1">Leaf</tissue>
    </source>
</reference>
<evidence type="ECO:0000313" key="2">
    <source>
        <dbReference type="Proteomes" id="UP000712600"/>
    </source>
</evidence>
<organism evidence="1 2">
    <name type="scientific">Brassica cretica</name>
    <name type="common">Mustard</name>
    <dbReference type="NCBI Taxonomy" id="69181"/>
    <lineage>
        <taxon>Eukaryota</taxon>
        <taxon>Viridiplantae</taxon>
        <taxon>Streptophyta</taxon>
        <taxon>Embryophyta</taxon>
        <taxon>Tracheophyta</taxon>
        <taxon>Spermatophyta</taxon>
        <taxon>Magnoliopsida</taxon>
        <taxon>eudicotyledons</taxon>
        <taxon>Gunneridae</taxon>
        <taxon>Pentapetalae</taxon>
        <taxon>rosids</taxon>
        <taxon>malvids</taxon>
        <taxon>Brassicales</taxon>
        <taxon>Brassicaceae</taxon>
        <taxon>Brassiceae</taxon>
        <taxon>Brassica</taxon>
    </lineage>
</organism>
<evidence type="ECO:0000313" key="1">
    <source>
        <dbReference type="EMBL" id="KAF3585092.1"/>
    </source>
</evidence>
<comment type="caution">
    <text evidence="1">The sequence shown here is derived from an EMBL/GenBank/DDBJ whole genome shotgun (WGS) entry which is preliminary data.</text>
</comment>
<dbReference type="Proteomes" id="UP000712600">
    <property type="component" value="Unassembled WGS sequence"/>
</dbReference>
<name>A0A8S9RY57_BRACR</name>